<sequence length="56" mass="6316">MHAAKQKTLSIINQLPENTNTDGITNRSERKDTRYSEASAAWMRVPSLQGCIYGDF</sequence>
<feature type="region of interest" description="Disordered" evidence="1">
    <location>
        <begin position="1"/>
        <end position="32"/>
    </location>
</feature>
<evidence type="ECO:0000256" key="1">
    <source>
        <dbReference type="SAM" id="MobiDB-lite"/>
    </source>
</evidence>
<protein>
    <submittedName>
        <fullName evidence="2">Uncharacterized protein</fullName>
    </submittedName>
</protein>
<reference evidence="2" key="1">
    <citation type="submission" date="2018-06" db="EMBL/GenBank/DDBJ databases">
        <authorList>
            <person name="Zhirakovskaya E."/>
        </authorList>
    </citation>
    <scope>NUCLEOTIDE SEQUENCE</scope>
</reference>
<dbReference type="AlphaFoldDB" id="A0A3B0XQA0"/>
<name>A0A3B0XQA0_9ZZZZ</name>
<gene>
    <name evidence="2" type="ORF">MNBD_GAMMA10-3134</name>
</gene>
<dbReference type="EMBL" id="UOFJ01000518">
    <property type="protein sequence ID" value="VAW70398.1"/>
    <property type="molecule type" value="Genomic_DNA"/>
</dbReference>
<evidence type="ECO:0000313" key="2">
    <source>
        <dbReference type="EMBL" id="VAW70398.1"/>
    </source>
</evidence>
<proteinExistence type="predicted"/>
<organism evidence="2">
    <name type="scientific">hydrothermal vent metagenome</name>
    <dbReference type="NCBI Taxonomy" id="652676"/>
    <lineage>
        <taxon>unclassified sequences</taxon>
        <taxon>metagenomes</taxon>
        <taxon>ecological metagenomes</taxon>
    </lineage>
</organism>
<accession>A0A3B0XQA0</accession>
<feature type="compositionally biased region" description="Polar residues" evidence="1">
    <location>
        <begin position="7"/>
        <end position="26"/>
    </location>
</feature>